<proteinExistence type="predicted"/>
<dbReference type="AlphaFoldDB" id="J3LSN7"/>
<evidence type="ECO:0000256" key="1">
    <source>
        <dbReference type="SAM" id="MobiDB-lite"/>
    </source>
</evidence>
<dbReference type="EnsemblPlants" id="OB03G40630.1">
    <property type="protein sequence ID" value="OB03G40630.1"/>
    <property type="gene ID" value="OB03G40630"/>
</dbReference>
<dbReference type="Proteomes" id="UP000006038">
    <property type="component" value="Chromosome 3"/>
</dbReference>
<reference evidence="2" key="1">
    <citation type="journal article" date="2013" name="Nat. Commun.">
        <title>Whole-genome sequencing of Oryza brachyantha reveals mechanisms underlying Oryza genome evolution.</title>
        <authorList>
            <person name="Chen J."/>
            <person name="Huang Q."/>
            <person name="Gao D."/>
            <person name="Wang J."/>
            <person name="Lang Y."/>
            <person name="Liu T."/>
            <person name="Li B."/>
            <person name="Bai Z."/>
            <person name="Luis Goicoechea J."/>
            <person name="Liang C."/>
            <person name="Chen C."/>
            <person name="Zhang W."/>
            <person name="Sun S."/>
            <person name="Liao Y."/>
            <person name="Zhang X."/>
            <person name="Yang L."/>
            <person name="Song C."/>
            <person name="Wang M."/>
            <person name="Shi J."/>
            <person name="Liu G."/>
            <person name="Liu J."/>
            <person name="Zhou H."/>
            <person name="Zhou W."/>
            <person name="Yu Q."/>
            <person name="An N."/>
            <person name="Chen Y."/>
            <person name="Cai Q."/>
            <person name="Wang B."/>
            <person name="Liu B."/>
            <person name="Min J."/>
            <person name="Huang Y."/>
            <person name="Wu H."/>
            <person name="Li Z."/>
            <person name="Zhang Y."/>
            <person name="Yin Y."/>
            <person name="Song W."/>
            <person name="Jiang J."/>
            <person name="Jackson S.A."/>
            <person name="Wing R.A."/>
            <person name="Wang J."/>
            <person name="Chen M."/>
        </authorList>
    </citation>
    <scope>NUCLEOTIDE SEQUENCE [LARGE SCALE GENOMIC DNA]</scope>
    <source>
        <strain evidence="2">cv. IRGC 101232</strain>
    </source>
</reference>
<dbReference type="Gramene" id="OB03G40630.1">
    <property type="protein sequence ID" value="OB03G40630.1"/>
    <property type="gene ID" value="OB03G40630"/>
</dbReference>
<accession>J3LSN7</accession>
<reference evidence="2" key="2">
    <citation type="submission" date="2013-04" db="UniProtKB">
        <authorList>
            <consortium name="EnsemblPlants"/>
        </authorList>
    </citation>
    <scope>IDENTIFICATION</scope>
</reference>
<organism evidence="2">
    <name type="scientific">Oryza brachyantha</name>
    <name type="common">malo sina</name>
    <dbReference type="NCBI Taxonomy" id="4533"/>
    <lineage>
        <taxon>Eukaryota</taxon>
        <taxon>Viridiplantae</taxon>
        <taxon>Streptophyta</taxon>
        <taxon>Embryophyta</taxon>
        <taxon>Tracheophyta</taxon>
        <taxon>Spermatophyta</taxon>
        <taxon>Magnoliopsida</taxon>
        <taxon>Liliopsida</taxon>
        <taxon>Poales</taxon>
        <taxon>Poaceae</taxon>
        <taxon>BOP clade</taxon>
        <taxon>Oryzoideae</taxon>
        <taxon>Oryzeae</taxon>
        <taxon>Oryzinae</taxon>
        <taxon>Oryza</taxon>
    </lineage>
</organism>
<feature type="compositionally biased region" description="Pro residues" evidence="1">
    <location>
        <begin position="68"/>
        <end position="77"/>
    </location>
</feature>
<name>J3LSN7_ORYBR</name>
<protein>
    <submittedName>
        <fullName evidence="2">Uncharacterized protein</fullName>
    </submittedName>
</protein>
<feature type="region of interest" description="Disordered" evidence="1">
    <location>
        <begin position="57"/>
        <end position="80"/>
    </location>
</feature>
<dbReference type="HOGENOM" id="CLU_1899425_0_0_1"/>
<evidence type="ECO:0000313" key="2">
    <source>
        <dbReference type="EnsemblPlants" id="OB03G40630.1"/>
    </source>
</evidence>
<sequence>MRIQPLSQPLTIYLLLRSLFLVRNPRIINLLEWSPWRPPPPRWASRNRMRRRVRCWEGSSSAWRSPRPSSPSSPSPPCRRCRGATRVAAWTIRGLSPCTSIRRRRRPSPELCRCSTSSKNRARARRARSCSGTG</sequence>
<feature type="region of interest" description="Disordered" evidence="1">
    <location>
        <begin position="104"/>
        <end position="134"/>
    </location>
</feature>
<keyword evidence="3" id="KW-1185">Reference proteome</keyword>
<evidence type="ECO:0000313" key="3">
    <source>
        <dbReference type="Proteomes" id="UP000006038"/>
    </source>
</evidence>